<dbReference type="EMBL" id="GACK01008873">
    <property type="protein sequence ID" value="JAA56161.1"/>
    <property type="molecule type" value="mRNA"/>
</dbReference>
<reference evidence="1" key="2">
    <citation type="journal article" date="2015" name="J. Proteomics">
        <title>Sexual differences in the sialomes of the zebra tick, Rhipicephalus pulchellus.</title>
        <authorList>
            <person name="Tan A.W."/>
            <person name="Francischetti I.M."/>
            <person name="Slovak M."/>
            <person name="Kini R.M."/>
            <person name="Ribeiro J.M."/>
        </authorList>
    </citation>
    <scope>NUCLEOTIDE SEQUENCE</scope>
    <source>
        <tissue evidence="1">Salivary gland</tissue>
    </source>
</reference>
<accession>L7LVS0</accession>
<sequence length="83" mass="9954">MYIDFFLETLFLLHIYNMYFQIISSEIIFELVCIVHDLYCYLHVMYLQSFSHYCHVYVRTGHQGLCQTVLTAFSLGDLPVFVW</sequence>
<organism evidence="1">
    <name type="scientific">Rhipicephalus pulchellus</name>
    <name type="common">Yellow backed tick</name>
    <name type="synonym">Dermacentor pulchellus</name>
    <dbReference type="NCBI Taxonomy" id="72859"/>
    <lineage>
        <taxon>Eukaryota</taxon>
        <taxon>Metazoa</taxon>
        <taxon>Ecdysozoa</taxon>
        <taxon>Arthropoda</taxon>
        <taxon>Chelicerata</taxon>
        <taxon>Arachnida</taxon>
        <taxon>Acari</taxon>
        <taxon>Parasitiformes</taxon>
        <taxon>Ixodida</taxon>
        <taxon>Ixodoidea</taxon>
        <taxon>Ixodidae</taxon>
        <taxon>Rhipicephalinae</taxon>
        <taxon>Rhipicephalus</taxon>
        <taxon>Rhipicephalus</taxon>
    </lineage>
</organism>
<dbReference type="AlphaFoldDB" id="L7LVS0"/>
<evidence type="ECO:0000313" key="1">
    <source>
        <dbReference type="EMBL" id="JAA56161.1"/>
    </source>
</evidence>
<reference evidence="1" key="1">
    <citation type="submission" date="2012-11" db="EMBL/GenBank/DDBJ databases">
        <authorList>
            <person name="Lucero-Rivera Y.E."/>
            <person name="Tovar-Ramirez D."/>
        </authorList>
    </citation>
    <scope>NUCLEOTIDE SEQUENCE</scope>
    <source>
        <tissue evidence="1">Salivary gland</tissue>
    </source>
</reference>
<name>L7LVS0_RHIPC</name>
<proteinExistence type="evidence at transcript level"/>
<protein>
    <submittedName>
        <fullName evidence="1">Uncharacterized protein</fullName>
    </submittedName>
</protein>